<dbReference type="EMBL" id="CAJOBC010005444">
    <property type="protein sequence ID" value="CAF3863982.1"/>
    <property type="molecule type" value="Genomic_DNA"/>
</dbReference>
<evidence type="ECO:0000256" key="1">
    <source>
        <dbReference type="SAM" id="MobiDB-lite"/>
    </source>
</evidence>
<feature type="region of interest" description="Disordered" evidence="1">
    <location>
        <begin position="16"/>
        <end position="41"/>
    </location>
</feature>
<proteinExistence type="predicted"/>
<keyword evidence="4" id="KW-1185">Reference proteome</keyword>
<dbReference type="EMBL" id="CAJNOQ010005444">
    <property type="protein sequence ID" value="CAF1098924.1"/>
    <property type="molecule type" value="Genomic_DNA"/>
</dbReference>
<organism evidence="2 4">
    <name type="scientific">Didymodactylos carnosus</name>
    <dbReference type="NCBI Taxonomy" id="1234261"/>
    <lineage>
        <taxon>Eukaryota</taxon>
        <taxon>Metazoa</taxon>
        <taxon>Spiralia</taxon>
        <taxon>Gnathifera</taxon>
        <taxon>Rotifera</taxon>
        <taxon>Eurotatoria</taxon>
        <taxon>Bdelloidea</taxon>
        <taxon>Philodinida</taxon>
        <taxon>Philodinidae</taxon>
        <taxon>Didymodactylos</taxon>
    </lineage>
</organism>
<evidence type="ECO:0000313" key="4">
    <source>
        <dbReference type="Proteomes" id="UP000663829"/>
    </source>
</evidence>
<evidence type="ECO:0000313" key="3">
    <source>
        <dbReference type="EMBL" id="CAF3863982.1"/>
    </source>
</evidence>
<dbReference type="AlphaFoldDB" id="A0A814P4N3"/>
<accession>A0A814P4N3</accession>
<dbReference type="Proteomes" id="UP000663829">
    <property type="component" value="Unassembled WGS sequence"/>
</dbReference>
<protein>
    <submittedName>
        <fullName evidence="2">Uncharacterized protein</fullName>
    </submittedName>
</protein>
<comment type="caution">
    <text evidence="2">The sequence shown here is derived from an EMBL/GenBank/DDBJ whole genome shotgun (WGS) entry which is preliminary data.</text>
</comment>
<sequence length="68" mass="8004">MNIVVDVMQREIQNEEKRMKKVEDDTAASTGEAQKKIEEGHKQTELNIKIMKEIDEEKKYVENKENPN</sequence>
<dbReference type="Proteomes" id="UP000681722">
    <property type="component" value="Unassembled WGS sequence"/>
</dbReference>
<reference evidence="2" key="1">
    <citation type="submission" date="2021-02" db="EMBL/GenBank/DDBJ databases">
        <authorList>
            <person name="Nowell W R."/>
        </authorList>
    </citation>
    <scope>NUCLEOTIDE SEQUENCE</scope>
</reference>
<name>A0A814P4N3_9BILA</name>
<gene>
    <name evidence="2" type="ORF">GPM918_LOCUS18646</name>
    <name evidence="3" type="ORF">SRO942_LOCUS18643</name>
</gene>
<evidence type="ECO:0000313" key="2">
    <source>
        <dbReference type="EMBL" id="CAF1098924.1"/>
    </source>
</evidence>